<proteinExistence type="predicted"/>
<evidence type="ECO:0000313" key="3">
    <source>
        <dbReference type="Proteomes" id="UP000266482"/>
    </source>
</evidence>
<keyword evidence="1" id="KW-1133">Transmembrane helix</keyword>
<name>A0A3A1VH24_9BACL</name>
<reference evidence="2 3" key="1">
    <citation type="submission" date="2018-09" db="EMBL/GenBank/DDBJ databases">
        <title>Paenibacillus aracenensis nov. sp. isolated from a cave in southern Spain.</title>
        <authorList>
            <person name="Jurado V."/>
            <person name="Gutierrez-Patricio S."/>
            <person name="Gonzalez-Pimentel J.L."/>
            <person name="Miller A.Z."/>
            <person name="Laiz L."/>
            <person name="Saiz-Jimenez C."/>
        </authorList>
    </citation>
    <scope>NUCLEOTIDE SEQUENCE [LARGE SCALE GENOMIC DNA]</scope>
    <source>
        <strain evidence="2 3">DSM 22867</strain>
    </source>
</reference>
<keyword evidence="1" id="KW-0812">Transmembrane</keyword>
<gene>
    <name evidence="2" type="ORF">D3P08_06180</name>
</gene>
<feature type="transmembrane region" description="Helical" evidence="1">
    <location>
        <begin position="204"/>
        <end position="220"/>
    </location>
</feature>
<evidence type="ECO:0000313" key="2">
    <source>
        <dbReference type="EMBL" id="RIX59711.1"/>
    </source>
</evidence>
<keyword evidence="1" id="KW-0472">Membrane</keyword>
<comment type="caution">
    <text evidence="2">The sequence shown here is derived from an EMBL/GenBank/DDBJ whole genome shotgun (WGS) entry which is preliminary data.</text>
</comment>
<keyword evidence="3" id="KW-1185">Reference proteome</keyword>
<dbReference type="Proteomes" id="UP000266482">
    <property type="component" value="Unassembled WGS sequence"/>
</dbReference>
<sequence length="223" mass="25371">MGVKLDKEPPVGTIDRIHELNMLLNSNMADALQASQEARDAVAQMVAQMEAADLAFRSEWDKQNEDYMNKVNQLQESLQKTLLVSSKDVVEKLTVGQQDAVKAIFEQDRKTFLKFHEQLEQIKAMLQTASQSNAVLHMDTVNHLSKSKDDTLEAIKQFRLQMEATLSAVNKAVNTFNQTLEKMHVDMIARLDDQTRKLRKSQNIWGIALIVVIVLVGYFLREV</sequence>
<accession>A0A3A1VH24</accession>
<dbReference type="AlphaFoldDB" id="A0A3A1VH24"/>
<protein>
    <submittedName>
        <fullName evidence="2">Uncharacterized protein</fullName>
    </submittedName>
</protein>
<organism evidence="2 3">
    <name type="scientific">Paenibacillus nanensis</name>
    <dbReference type="NCBI Taxonomy" id="393251"/>
    <lineage>
        <taxon>Bacteria</taxon>
        <taxon>Bacillati</taxon>
        <taxon>Bacillota</taxon>
        <taxon>Bacilli</taxon>
        <taxon>Bacillales</taxon>
        <taxon>Paenibacillaceae</taxon>
        <taxon>Paenibacillus</taxon>
    </lineage>
</organism>
<dbReference type="RefSeq" id="WP_119598543.1">
    <property type="nucleotide sequence ID" value="NZ_QXQA01000002.1"/>
</dbReference>
<evidence type="ECO:0000256" key="1">
    <source>
        <dbReference type="SAM" id="Phobius"/>
    </source>
</evidence>
<dbReference type="EMBL" id="QXQA01000002">
    <property type="protein sequence ID" value="RIX59711.1"/>
    <property type="molecule type" value="Genomic_DNA"/>
</dbReference>